<sequence>MESVKRTFRRMSTRECGARFRTSRAESEGTAGGRKGGRVHFELCMESAQVEGGMDKG</sequence>
<evidence type="ECO:0000313" key="1">
    <source>
        <dbReference type="EMBL" id="KAI0292620.1"/>
    </source>
</evidence>
<name>A0AAD4LW00_9AGAM</name>
<accession>A0AAD4LW00</accession>
<keyword evidence="2" id="KW-1185">Reference proteome</keyword>
<reference evidence="1" key="1">
    <citation type="journal article" date="2022" name="New Phytol.">
        <title>Evolutionary transition to the ectomycorrhizal habit in the genomes of a hyperdiverse lineage of mushroom-forming fungi.</title>
        <authorList>
            <person name="Looney B."/>
            <person name="Miyauchi S."/>
            <person name="Morin E."/>
            <person name="Drula E."/>
            <person name="Courty P.E."/>
            <person name="Kohler A."/>
            <person name="Kuo A."/>
            <person name="LaButti K."/>
            <person name="Pangilinan J."/>
            <person name="Lipzen A."/>
            <person name="Riley R."/>
            <person name="Andreopoulos W."/>
            <person name="He G."/>
            <person name="Johnson J."/>
            <person name="Nolan M."/>
            <person name="Tritt A."/>
            <person name="Barry K.W."/>
            <person name="Grigoriev I.V."/>
            <person name="Nagy L.G."/>
            <person name="Hibbett D."/>
            <person name="Henrissat B."/>
            <person name="Matheny P.B."/>
            <person name="Labbe J."/>
            <person name="Martin F.M."/>
        </authorList>
    </citation>
    <scope>NUCLEOTIDE SEQUENCE</scope>
    <source>
        <strain evidence="1">BPL690</strain>
    </source>
</reference>
<protein>
    <submittedName>
        <fullName evidence="1">Uncharacterized protein</fullName>
    </submittedName>
</protein>
<organism evidence="1 2">
    <name type="scientific">Multifurca ochricompacta</name>
    <dbReference type="NCBI Taxonomy" id="376703"/>
    <lineage>
        <taxon>Eukaryota</taxon>
        <taxon>Fungi</taxon>
        <taxon>Dikarya</taxon>
        <taxon>Basidiomycota</taxon>
        <taxon>Agaricomycotina</taxon>
        <taxon>Agaricomycetes</taxon>
        <taxon>Russulales</taxon>
        <taxon>Russulaceae</taxon>
        <taxon>Multifurca</taxon>
    </lineage>
</organism>
<dbReference type="Proteomes" id="UP001203297">
    <property type="component" value="Unassembled WGS sequence"/>
</dbReference>
<comment type="caution">
    <text evidence="1">The sequence shown here is derived from an EMBL/GenBank/DDBJ whole genome shotgun (WGS) entry which is preliminary data.</text>
</comment>
<gene>
    <name evidence="1" type="ORF">B0F90DRAFT_1769658</name>
</gene>
<proteinExistence type="predicted"/>
<evidence type="ECO:0000313" key="2">
    <source>
        <dbReference type="Proteomes" id="UP001203297"/>
    </source>
</evidence>
<dbReference type="AlphaFoldDB" id="A0AAD4LW00"/>
<dbReference type="EMBL" id="WTXG01000117">
    <property type="protein sequence ID" value="KAI0292620.1"/>
    <property type="molecule type" value="Genomic_DNA"/>
</dbReference>